<dbReference type="Gene3D" id="3.40.30.10">
    <property type="entry name" value="Glutaredoxin"/>
    <property type="match status" value="1"/>
</dbReference>
<dbReference type="PROSITE" id="PS51352">
    <property type="entry name" value="THIOREDOXIN_2"/>
    <property type="match status" value="1"/>
</dbReference>
<feature type="domain" description="Thioredoxin" evidence="1">
    <location>
        <begin position="37"/>
        <end position="167"/>
    </location>
</feature>
<proteinExistence type="predicted"/>
<dbReference type="SUPFAM" id="SSF52833">
    <property type="entry name" value="Thioredoxin-like"/>
    <property type="match status" value="1"/>
</dbReference>
<sequence>MVVLTQVQWRLAIKSVFMSLAALLLTVFSTIAASQTPLLGYTLRDLNLAKNSVDLKQFEGTPVMFVFFEPDCPWCFKQVKTTNQVWPDCPESFQPIAVGVHGNRSQLKKEAHRLRAQFPTLQASPELINDIGEIPGTPLIIFSDNSGNYTAHYRGFHNRERLVQLLSDQGIACTEE</sequence>
<evidence type="ECO:0000259" key="1">
    <source>
        <dbReference type="PROSITE" id="PS51352"/>
    </source>
</evidence>
<name>A0ABQ0A3Z3_9GAMM</name>
<gene>
    <name evidence="2" type="ORF">NBRC116591_01740</name>
</gene>
<comment type="caution">
    <text evidence="2">The sequence shown here is derived from an EMBL/GenBank/DDBJ whole genome shotgun (WGS) entry which is preliminary data.</text>
</comment>
<dbReference type="RefSeq" id="WP_353301328.1">
    <property type="nucleotide sequence ID" value="NZ_BAABWN010000001.1"/>
</dbReference>
<dbReference type="InterPro" id="IPR012336">
    <property type="entry name" value="Thioredoxin-like_fold"/>
</dbReference>
<dbReference type="InterPro" id="IPR036249">
    <property type="entry name" value="Thioredoxin-like_sf"/>
</dbReference>
<organism evidence="2 3">
    <name type="scientific">Sessilibacter corallicola</name>
    <dbReference type="NCBI Taxonomy" id="2904075"/>
    <lineage>
        <taxon>Bacteria</taxon>
        <taxon>Pseudomonadati</taxon>
        <taxon>Pseudomonadota</taxon>
        <taxon>Gammaproteobacteria</taxon>
        <taxon>Cellvibrionales</taxon>
        <taxon>Cellvibrionaceae</taxon>
        <taxon>Sessilibacter</taxon>
    </lineage>
</organism>
<protein>
    <recommendedName>
        <fullName evidence="1">Thioredoxin domain-containing protein</fullName>
    </recommendedName>
</protein>
<dbReference type="Pfam" id="PF13098">
    <property type="entry name" value="Thioredoxin_2"/>
    <property type="match status" value="1"/>
</dbReference>
<dbReference type="EMBL" id="BAABWN010000001">
    <property type="protein sequence ID" value="GAA6166364.1"/>
    <property type="molecule type" value="Genomic_DNA"/>
</dbReference>
<reference evidence="2 3" key="1">
    <citation type="submission" date="2024-04" db="EMBL/GenBank/DDBJ databases">
        <title>Draft genome sequence of Sessilibacter corallicola NBRC 116591.</title>
        <authorList>
            <person name="Miyakawa T."/>
            <person name="Kusuya Y."/>
            <person name="Miura T."/>
        </authorList>
    </citation>
    <scope>NUCLEOTIDE SEQUENCE [LARGE SCALE GENOMIC DNA]</scope>
    <source>
        <strain evidence="2 3">KU-00831-HH</strain>
    </source>
</reference>
<evidence type="ECO:0000313" key="2">
    <source>
        <dbReference type="EMBL" id="GAA6166364.1"/>
    </source>
</evidence>
<keyword evidence="3" id="KW-1185">Reference proteome</keyword>
<dbReference type="InterPro" id="IPR013766">
    <property type="entry name" value="Thioredoxin_domain"/>
</dbReference>
<evidence type="ECO:0000313" key="3">
    <source>
        <dbReference type="Proteomes" id="UP001465153"/>
    </source>
</evidence>
<dbReference type="Proteomes" id="UP001465153">
    <property type="component" value="Unassembled WGS sequence"/>
</dbReference>
<accession>A0ABQ0A3Z3</accession>